<dbReference type="Gene3D" id="1.10.8.260">
    <property type="entry name" value="HI0933 insert domain-like"/>
    <property type="match status" value="1"/>
</dbReference>
<evidence type="ECO:0000313" key="6">
    <source>
        <dbReference type="EMBL" id="TAW31493.1"/>
    </source>
</evidence>
<keyword evidence="3" id="KW-0274">FAD</keyword>
<feature type="domain" description="RsdA/BaiN/AoA(So)-like insert" evidence="5">
    <location>
        <begin position="191"/>
        <end position="342"/>
    </location>
</feature>
<dbReference type="InterPro" id="IPR036188">
    <property type="entry name" value="FAD/NAD-bd_sf"/>
</dbReference>
<dbReference type="PANTHER" id="PTHR42887:SF1">
    <property type="entry name" value="BLR3961 PROTEIN"/>
    <property type="match status" value="1"/>
</dbReference>
<dbReference type="Proteomes" id="UP000292036">
    <property type="component" value="Unassembled WGS sequence"/>
</dbReference>
<evidence type="ECO:0000259" key="5">
    <source>
        <dbReference type="Pfam" id="PF22780"/>
    </source>
</evidence>
<dbReference type="NCBIfam" id="TIGR00275">
    <property type="entry name" value="aminoacetone oxidase family FAD-binding enzyme"/>
    <property type="match status" value="1"/>
</dbReference>
<evidence type="ECO:0000256" key="1">
    <source>
        <dbReference type="ARBA" id="ARBA00001974"/>
    </source>
</evidence>
<feature type="domain" description="RsdA/BaiN/AoA(So)-like Rossmann fold-like" evidence="4">
    <location>
        <begin position="5"/>
        <end position="394"/>
    </location>
</feature>
<dbReference type="Gene3D" id="3.50.50.60">
    <property type="entry name" value="FAD/NAD(P)-binding domain"/>
    <property type="match status" value="1"/>
</dbReference>
<evidence type="ECO:0000256" key="3">
    <source>
        <dbReference type="ARBA" id="ARBA00022827"/>
    </source>
</evidence>
<organism evidence="6 7">
    <name type="scientific">Rhizobium leguminosarum</name>
    <dbReference type="NCBI Taxonomy" id="384"/>
    <lineage>
        <taxon>Bacteria</taxon>
        <taxon>Pseudomonadati</taxon>
        <taxon>Pseudomonadota</taxon>
        <taxon>Alphaproteobacteria</taxon>
        <taxon>Hyphomicrobiales</taxon>
        <taxon>Rhizobiaceae</taxon>
        <taxon>Rhizobium/Agrobacterium group</taxon>
        <taxon>Rhizobium</taxon>
    </lineage>
</organism>
<accession>A0ABD7PVK9</accession>
<sequence>MNHKRIAIIGGGPAALAAAELLSRSGHAVMVYDAMPTFARKFLLAGKSGLNITHAEDYARFTTRFAAASARLRPALDAFTPDDIRNWASELGTETFIGSSGRVFPKVMKASPLLRAWLRRLETQGATLRTRHRWTGFAEDGYVFETPEGRSIVHCDAALLALGGASWPRLGSDAAWVPWLAGRGVEIDTFQPANCGFVVGWSRNFSERFAGEPVKSVTATSEAGTFPGEFVITGSGIEGSLVYTHTAALRDRLLNHGSAVLTLDLAPGRTIERLSRDLARQDAKSSFSNRLRKGAGLDGVKAALLRELAPERDRTDPERLAGMIKALPVPVIKTRPIAEAISSAGGIRWTGIDENYMLKALPGTFVAGEMLDWEAPTGGYLLTACLATGRAAARGIEAWLLRPMPMISNRI</sequence>
<dbReference type="AlphaFoldDB" id="A0ABD7PVK9"/>
<evidence type="ECO:0000313" key="7">
    <source>
        <dbReference type="Proteomes" id="UP000292036"/>
    </source>
</evidence>
<comment type="cofactor">
    <cofactor evidence="1">
        <name>FAD</name>
        <dbReference type="ChEBI" id="CHEBI:57692"/>
    </cofactor>
</comment>
<dbReference type="RefSeq" id="WP_033179802.1">
    <property type="nucleotide sequence ID" value="NZ_SINY01000001.1"/>
</dbReference>
<dbReference type="Pfam" id="PF22780">
    <property type="entry name" value="HI0933_like_1st"/>
    <property type="match status" value="1"/>
</dbReference>
<dbReference type="NCBIfam" id="TIGR03862">
    <property type="entry name" value="flavo_PP4765"/>
    <property type="match status" value="1"/>
</dbReference>
<proteinExistence type="predicted"/>
<comment type="caution">
    <text evidence="6">The sequence shown here is derived from an EMBL/GenBank/DDBJ whole genome shotgun (WGS) entry which is preliminary data.</text>
</comment>
<dbReference type="InterPro" id="IPR022460">
    <property type="entry name" value="Flavoprotein_PP4765"/>
</dbReference>
<dbReference type="SUPFAM" id="SSF160996">
    <property type="entry name" value="HI0933 insert domain-like"/>
    <property type="match status" value="1"/>
</dbReference>
<dbReference type="InterPro" id="IPR055178">
    <property type="entry name" value="RsdA/BaiN/AoA(So)-like_dom"/>
</dbReference>
<dbReference type="PANTHER" id="PTHR42887">
    <property type="entry name" value="OS12G0638800 PROTEIN"/>
    <property type="match status" value="1"/>
</dbReference>
<dbReference type="Pfam" id="PF03486">
    <property type="entry name" value="HI0933_like"/>
    <property type="match status" value="1"/>
</dbReference>
<dbReference type="EMBL" id="SIPS01000001">
    <property type="protein sequence ID" value="TAW31493.1"/>
    <property type="molecule type" value="Genomic_DNA"/>
</dbReference>
<evidence type="ECO:0000256" key="2">
    <source>
        <dbReference type="ARBA" id="ARBA00022630"/>
    </source>
</evidence>
<reference evidence="6 7" key="1">
    <citation type="submission" date="2019-02" db="EMBL/GenBank/DDBJ databases">
        <title>The genomic architecture of introgression among sibling species of bacteria.</title>
        <authorList>
            <person name="Cavassim M.I.A."/>
            <person name="Moeskjaer S."/>
            <person name="Moslemi C."/>
            <person name="Fields B."/>
            <person name="Bachmann A."/>
            <person name="Vilhjalmsson B."/>
            <person name="Schierup M.H."/>
            <person name="Young J.P.W."/>
            <person name="Andersen S.U."/>
        </authorList>
    </citation>
    <scope>NUCLEOTIDE SEQUENCE [LARGE SCALE GENOMIC DNA]</scope>
    <source>
        <strain evidence="6 7">SM151B</strain>
    </source>
</reference>
<dbReference type="SUPFAM" id="SSF51905">
    <property type="entry name" value="FAD/NAD(P)-binding domain"/>
    <property type="match status" value="1"/>
</dbReference>
<gene>
    <name evidence="6" type="ORF">ELI19_19140</name>
</gene>
<dbReference type="Gene3D" id="2.40.30.10">
    <property type="entry name" value="Translation factors"/>
    <property type="match status" value="1"/>
</dbReference>
<keyword evidence="2" id="KW-0285">Flavoprotein</keyword>
<dbReference type="InterPro" id="IPR023166">
    <property type="entry name" value="BaiN-like_dom_sf"/>
</dbReference>
<dbReference type="InterPro" id="IPR057661">
    <property type="entry name" value="RsdA/BaiN/AoA(So)_Rossmann"/>
</dbReference>
<dbReference type="InterPro" id="IPR004792">
    <property type="entry name" value="BaiN-like"/>
</dbReference>
<dbReference type="GeneID" id="303216353"/>
<evidence type="ECO:0000259" key="4">
    <source>
        <dbReference type="Pfam" id="PF03486"/>
    </source>
</evidence>
<name>A0ABD7PVK9_RHILE</name>
<protein>
    <submittedName>
        <fullName evidence="6">TIGR03862 family flavoprotein</fullName>
    </submittedName>
</protein>